<dbReference type="CDD" id="cd06171">
    <property type="entry name" value="Sigma70_r4"/>
    <property type="match status" value="1"/>
</dbReference>
<dbReference type="InterPro" id="IPR036388">
    <property type="entry name" value="WH-like_DNA-bd_sf"/>
</dbReference>
<evidence type="ECO:0000256" key="1">
    <source>
        <dbReference type="ARBA" id="ARBA00010641"/>
    </source>
</evidence>
<evidence type="ECO:0000256" key="4">
    <source>
        <dbReference type="ARBA" id="ARBA00023125"/>
    </source>
</evidence>
<dbReference type="PROSITE" id="PS01063">
    <property type="entry name" value="SIGMA70_ECF"/>
    <property type="match status" value="1"/>
</dbReference>
<protein>
    <recommendedName>
        <fullName evidence="6">RNA polymerase sigma factor</fullName>
    </recommendedName>
</protein>
<name>A0ABN1Z206_9MICO</name>
<accession>A0ABN1Z206</accession>
<dbReference type="InterPro" id="IPR000838">
    <property type="entry name" value="RNA_pol_sigma70_ECF_CS"/>
</dbReference>
<dbReference type="PANTHER" id="PTHR43133:SF62">
    <property type="entry name" value="RNA POLYMERASE SIGMA FACTOR SIGZ"/>
    <property type="match status" value="1"/>
</dbReference>
<dbReference type="Pfam" id="PF08281">
    <property type="entry name" value="Sigma70_r4_2"/>
    <property type="match status" value="1"/>
</dbReference>
<evidence type="ECO:0000313" key="9">
    <source>
        <dbReference type="Proteomes" id="UP001501266"/>
    </source>
</evidence>
<dbReference type="EMBL" id="BAAAKK010000006">
    <property type="protein sequence ID" value="GAA1426679.1"/>
    <property type="molecule type" value="Genomic_DNA"/>
</dbReference>
<dbReference type="SUPFAM" id="SSF88659">
    <property type="entry name" value="Sigma3 and sigma4 domains of RNA polymerase sigma factors"/>
    <property type="match status" value="1"/>
</dbReference>
<dbReference type="Proteomes" id="UP001501266">
    <property type="component" value="Unassembled WGS sequence"/>
</dbReference>
<keyword evidence="2 6" id="KW-0805">Transcription regulation</keyword>
<evidence type="ECO:0000313" key="8">
    <source>
        <dbReference type="EMBL" id="GAA1426679.1"/>
    </source>
</evidence>
<evidence type="ECO:0000256" key="6">
    <source>
        <dbReference type="RuleBase" id="RU000716"/>
    </source>
</evidence>
<dbReference type="Gene3D" id="1.10.1740.10">
    <property type="match status" value="1"/>
</dbReference>
<dbReference type="InterPro" id="IPR007627">
    <property type="entry name" value="RNA_pol_sigma70_r2"/>
</dbReference>
<evidence type="ECO:0000256" key="3">
    <source>
        <dbReference type="ARBA" id="ARBA00023082"/>
    </source>
</evidence>
<dbReference type="Pfam" id="PF04542">
    <property type="entry name" value="Sigma70_r2"/>
    <property type="match status" value="1"/>
</dbReference>
<keyword evidence="5 6" id="KW-0804">Transcription</keyword>
<dbReference type="InterPro" id="IPR039425">
    <property type="entry name" value="RNA_pol_sigma-70-like"/>
</dbReference>
<dbReference type="PANTHER" id="PTHR43133">
    <property type="entry name" value="RNA POLYMERASE ECF-TYPE SIGMA FACTO"/>
    <property type="match status" value="1"/>
</dbReference>
<dbReference type="PROSITE" id="PS00622">
    <property type="entry name" value="HTH_LUXR_1"/>
    <property type="match status" value="1"/>
</dbReference>
<dbReference type="RefSeq" id="WP_343921593.1">
    <property type="nucleotide sequence ID" value="NZ_BAAAKK010000006.1"/>
</dbReference>
<dbReference type="InterPro" id="IPR013324">
    <property type="entry name" value="RNA_pol_sigma_r3/r4-like"/>
</dbReference>
<gene>
    <name evidence="8" type="ORF">GCM10009640_28390</name>
</gene>
<dbReference type="NCBIfam" id="TIGR02937">
    <property type="entry name" value="sigma70-ECF"/>
    <property type="match status" value="1"/>
</dbReference>
<comment type="caution">
    <text evidence="8">The sequence shown here is derived from an EMBL/GenBank/DDBJ whole genome shotgun (WGS) entry which is preliminary data.</text>
</comment>
<keyword evidence="4 6" id="KW-0238">DNA-binding</keyword>
<dbReference type="InterPro" id="IPR013325">
    <property type="entry name" value="RNA_pol_sigma_r2"/>
</dbReference>
<dbReference type="Gene3D" id="1.10.10.10">
    <property type="entry name" value="Winged helix-like DNA-binding domain superfamily/Winged helix DNA-binding domain"/>
    <property type="match status" value="1"/>
</dbReference>
<dbReference type="InterPro" id="IPR013249">
    <property type="entry name" value="RNA_pol_sigma70_r4_t2"/>
</dbReference>
<reference evidence="8 9" key="1">
    <citation type="journal article" date="2019" name="Int. J. Syst. Evol. Microbiol.">
        <title>The Global Catalogue of Microorganisms (GCM) 10K type strain sequencing project: providing services to taxonomists for standard genome sequencing and annotation.</title>
        <authorList>
            <consortium name="The Broad Institute Genomics Platform"/>
            <consortium name="The Broad Institute Genome Sequencing Center for Infectious Disease"/>
            <person name="Wu L."/>
            <person name="Ma J."/>
        </authorList>
    </citation>
    <scope>NUCLEOTIDE SEQUENCE [LARGE SCALE GENOMIC DNA]</scope>
    <source>
        <strain evidence="8 9">JCM 12398</strain>
    </source>
</reference>
<dbReference type="InterPro" id="IPR000792">
    <property type="entry name" value="Tscrpt_reg_LuxR_C"/>
</dbReference>
<organism evidence="8 9">
    <name type="scientific">Agrococcus citreus</name>
    <dbReference type="NCBI Taxonomy" id="84643"/>
    <lineage>
        <taxon>Bacteria</taxon>
        <taxon>Bacillati</taxon>
        <taxon>Actinomycetota</taxon>
        <taxon>Actinomycetes</taxon>
        <taxon>Micrococcales</taxon>
        <taxon>Microbacteriaceae</taxon>
        <taxon>Agrococcus</taxon>
    </lineage>
</organism>
<evidence type="ECO:0000256" key="5">
    <source>
        <dbReference type="ARBA" id="ARBA00023163"/>
    </source>
</evidence>
<sequence>MVEEGAIDVERLSLAFASDASPEVLRQAYERWAGMVYAIACRAMAPHDAEDVVQQTFVSVWRSREAYDPASGPLGSWIVAIARRRIADHYRTRYANEQAFDPHDLAVQLDRGEGDPVSEQVSDALTVQEELERIGEPQRTIVRLAVIEDRSTASIAEELDMPVGTVKSHLSRALRRLRERWEDTHAASID</sequence>
<keyword evidence="3 6" id="KW-0731">Sigma factor</keyword>
<dbReference type="SUPFAM" id="SSF88946">
    <property type="entry name" value="Sigma2 domain of RNA polymerase sigma factors"/>
    <property type="match status" value="1"/>
</dbReference>
<proteinExistence type="inferred from homology"/>
<keyword evidence="9" id="KW-1185">Reference proteome</keyword>
<comment type="similarity">
    <text evidence="1 6">Belongs to the sigma-70 factor family. ECF subfamily.</text>
</comment>
<evidence type="ECO:0000256" key="2">
    <source>
        <dbReference type="ARBA" id="ARBA00023015"/>
    </source>
</evidence>
<dbReference type="InterPro" id="IPR014284">
    <property type="entry name" value="RNA_pol_sigma-70_dom"/>
</dbReference>
<evidence type="ECO:0000259" key="7">
    <source>
        <dbReference type="PROSITE" id="PS00622"/>
    </source>
</evidence>
<feature type="domain" description="HTH luxR-type" evidence="7">
    <location>
        <begin position="149"/>
        <end position="176"/>
    </location>
</feature>